<accession>A0A5N6QDZ1</accession>
<name>A0A5N6QDZ1_9ROSI</name>
<evidence type="ECO:0000313" key="1">
    <source>
        <dbReference type="EMBL" id="KAE7997518.1"/>
    </source>
</evidence>
<proteinExistence type="predicted"/>
<dbReference type="AlphaFoldDB" id="A0A5N6QDZ1"/>
<dbReference type="Proteomes" id="UP000327013">
    <property type="component" value="Chromosome 1"/>
</dbReference>
<dbReference type="EMBL" id="CM017321">
    <property type="protein sequence ID" value="KAE7997518.1"/>
    <property type="molecule type" value="Genomic_DNA"/>
</dbReference>
<organism evidence="1 2">
    <name type="scientific">Carpinus fangiana</name>
    <dbReference type="NCBI Taxonomy" id="176857"/>
    <lineage>
        <taxon>Eukaryota</taxon>
        <taxon>Viridiplantae</taxon>
        <taxon>Streptophyta</taxon>
        <taxon>Embryophyta</taxon>
        <taxon>Tracheophyta</taxon>
        <taxon>Spermatophyta</taxon>
        <taxon>Magnoliopsida</taxon>
        <taxon>eudicotyledons</taxon>
        <taxon>Gunneridae</taxon>
        <taxon>Pentapetalae</taxon>
        <taxon>rosids</taxon>
        <taxon>fabids</taxon>
        <taxon>Fagales</taxon>
        <taxon>Betulaceae</taxon>
        <taxon>Carpinus</taxon>
    </lineage>
</organism>
<keyword evidence="2" id="KW-1185">Reference proteome</keyword>
<sequence>MVSFRNLSSFFADTKSLLSSITRCCRRCKCKYRCRVWQPDVDAIVGYVQRALASVEHPCTVHIGAAFMVTRYRRRRTLFAYMDEEELDYDEDQDEEEQAIIQASIEGDNVFGGVGDGILLHSLLRLPQAQLRPQEHRLPEEGLEALEGPV</sequence>
<protein>
    <submittedName>
        <fullName evidence="1">Uncharacterized protein</fullName>
    </submittedName>
</protein>
<evidence type="ECO:0000313" key="2">
    <source>
        <dbReference type="Proteomes" id="UP000327013"/>
    </source>
</evidence>
<reference evidence="1 2" key="1">
    <citation type="submission" date="2019-06" db="EMBL/GenBank/DDBJ databases">
        <title>A chromosomal-level reference genome of Carpinus fangiana (Coryloideae, Betulaceae).</title>
        <authorList>
            <person name="Yang X."/>
            <person name="Wang Z."/>
            <person name="Zhang L."/>
            <person name="Hao G."/>
            <person name="Liu J."/>
            <person name="Yang Y."/>
        </authorList>
    </citation>
    <scope>NUCLEOTIDE SEQUENCE [LARGE SCALE GENOMIC DNA]</scope>
    <source>
        <strain evidence="1">Cfa_2016G</strain>
        <tissue evidence="1">Leaf</tissue>
    </source>
</reference>
<gene>
    <name evidence="1" type="ORF">FH972_002147</name>
</gene>